<evidence type="ECO:0000256" key="1">
    <source>
        <dbReference type="ARBA" id="ARBA00004609"/>
    </source>
</evidence>
<keyword evidence="7" id="KW-0336">GPI-anchor</keyword>
<keyword evidence="11 16" id="KW-0472">Membrane</keyword>
<keyword evidence="6 15" id="KW-0349">Heme</keyword>
<comment type="similarity">
    <text evidence="3">Belongs to the RBT5 family.</text>
</comment>
<dbReference type="KEGG" id="clup:CLUP02_05131"/>
<evidence type="ECO:0000256" key="10">
    <source>
        <dbReference type="ARBA" id="ARBA00023004"/>
    </source>
</evidence>
<evidence type="ECO:0000256" key="9">
    <source>
        <dbReference type="ARBA" id="ARBA00022729"/>
    </source>
</evidence>
<comment type="caution">
    <text evidence="15">Lacks conserved residue(s) required for the propagation of feature annotation.</text>
</comment>
<evidence type="ECO:0000256" key="11">
    <source>
        <dbReference type="ARBA" id="ARBA00023136"/>
    </source>
</evidence>
<evidence type="ECO:0000256" key="3">
    <source>
        <dbReference type="ARBA" id="ARBA00010031"/>
    </source>
</evidence>
<dbReference type="GO" id="GO:0098552">
    <property type="term" value="C:side of membrane"/>
    <property type="evidence" value="ECO:0007669"/>
    <property type="project" value="UniProtKB-KW"/>
</dbReference>
<sequence>MGMDTERTRHVTDRMGGFWKTVCPQGRETACIFASVGYQVIIIAIYWIPLTPLPRPITSSGAPSTSSKNVAPPEMLEQQLFLSQYEPTCWFWQRKPLPPSPRLVDPGLHDKRLWCSDKFTTFSARRKNLLSYFLGTMTDRVPIIETYQMDCQIFIPSTTLCTLWFAPSILVDSSRALLSSAAICVTYSHLNRDARGKGFQRKPWIPAVSLNTKIGGCSRRHHEAAESGLSPVRHTSQQAAGRMWERAWLQTLNRNIPELLIQPANWILTGTSHSTLDKGVQSRARNRPGLIPTLASPGITNTFAVVSVTQLLVKSLDITSTVNMKFTAAIIAFAGLAAAQSLADVPTCAQKCLADAVTSNGKCTVGDISCLCSGANYQAIVAAGTPCVLASCGADVAVNQVLPAASKICAAVAGGGGPASAASSVVASASAAASSVVASASAAVSSIASAATSKAASAASSVASSASRAVTSAASSAAAGTTRTAVVTSATTTRNGTSTATATATPVTVNGAATQGPVGLLAALALGALAYL</sequence>
<dbReference type="Pfam" id="PF05730">
    <property type="entry name" value="CFEM"/>
    <property type="match status" value="1"/>
</dbReference>
<reference evidence="18" key="1">
    <citation type="journal article" date="2021" name="Mol. Plant Microbe Interact.">
        <title>Complete Genome Sequence of the Plant-Pathogenic Fungus Colletotrichum lupini.</title>
        <authorList>
            <person name="Baroncelli R."/>
            <person name="Pensec F."/>
            <person name="Da Lio D."/>
            <person name="Boufleur T."/>
            <person name="Vicente I."/>
            <person name="Sarrocco S."/>
            <person name="Picot A."/>
            <person name="Baraldi E."/>
            <person name="Sukno S."/>
            <person name="Thon M."/>
            <person name="Le Floch G."/>
        </authorList>
    </citation>
    <scope>NUCLEOTIDE SEQUENCE</scope>
    <source>
        <strain evidence="18">IMI 504893</strain>
    </source>
</reference>
<dbReference type="EMBL" id="CP019475">
    <property type="protein sequence ID" value="UQC79651.1"/>
    <property type="molecule type" value="Genomic_DNA"/>
</dbReference>
<dbReference type="SMART" id="SM00747">
    <property type="entry name" value="CFEM"/>
    <property type="match status" value="1"/>
</dbReference>
<keyword evidence="8 15" id="KW-0479">Metal-binding</keyword>
<evidence type="ECO:0000256" key="5">
    <source>
        <dbReference type="ARBA" id="ARBA00022525"/>
    </source>
</evidence>
<keyword evidence="14" id="KW-0449">Lipoprotein</keyword>
<keyword evidence="4" id="KW-1003">Cell membrane</keyword>
<dbReference type="GO" id="GO:0005886">
    <property type="term" value="C:plasma membrane"/>
    <property type="evidence" value="ECO:0007669"/>
    <property type="project" value="UniProtKB-SubCell"/>
</dbReference>
<evidence type="ECO:0000256" key="12">
    <source>
        <dbReference type="ARBA" id="ARBA00023157"/>
    </source>
</evidence>
<evidence type="ECO:0000259" key="17">
    <source>
        <dbReference type="PROSITE" id="PS52012"/>
    </source>
</evidence>
<feature type="binding site" description="axial binding residue" evidence="15">
    <location>
        <position position="367"/>
    </location>
    <ligand>
        <name>heme</name>
        <dbReference type="ChEBI" id="CHEBI:30413"/>
    </ligand>
    <ligandPart>
        <name>Fe</name>
        <dbReference type="ChEBI" id="CHEBI:18248"/>
    </ligandPart>
</feature>
<dbReference type="GeneID" id="73339150"/>
<evidence type="ECO:0000256" key="13">
    <source>
        <dbReference type="ARBA" id="ARBA00023180"/>
    </source>
</evidence>
<evidence type="ECO:0000256" key="4">
    <source>
        <dbReference type="ARBA" id="ARBA00022475"/>
    </source>
</evidence>
<dbReference type="Proteomes" id="UP000830671">
    <property type="component" value="Chromosome 3"/>
</dbReference>
<keyword evidence="19" id="KW-1185">Reference proteome</keyword>
<dbReference type="RefSeq" id="XP_049141283.1">
    <property type="nucleotide sequence ID" value="XM_049284140.1"/>
</dbReference>
<keyword evidence="10 15" id="KW-0408">Iron</keyword>
<dbReference type="PANTHER" id="PTHR37928:SF2">
    <property type="entry name" value="GPI ANCHORED CFEM DOMAIN PROTEIN (AFU_ORTHOLOGUE AFUA_6G10580)"/>
    <property type="match status" value="1"/>
</dbReference>
<accession>A0A9Q8SLN5</accession>
<evidence type="ECO:0000256" key="16">
    <source>
        <dbReference type="SAM" id="Phobius"/>
    </source>
</evidence>
<keyword evidence="9" id="KW-0732">Signal</keyword>
<dbReference type="InterPro" id="IPR008427">
    <property type="entry name" value="Extracellular_membr_CFEM_dom"/>
</dbReference>
<evidence type="ECO:0000256" key="2">
    <source>
        <dbReference type="ARBA" id="ARBA00004613"/>
    </source>
</evidence>
<protein>
    <submittedName>
        <fullName evidence="18">CFEM domain-containing protein</fullName>
    </submittedName>
</protein>
<evidence type="ECO:0000256" key="8">
    <source>
        <dbReference type="ARBA" id="ARBA00022723"/>
    </source>
</evidence>
<keyword evidence="16" id="KW-1133">Transmembrane helix</keyword>
<evidence type="ECO:0000256" key="15">
    <source>
        <dbReference type="PROSITE-ProRule" id="PRU01356"/>
    </source>
</evidence>
<dbReference type="PANTHER" id="PTHR37928">
    <property type="entry name" value="CFEM DOMAIN PROTEIN (AFU_ORTHOLOGUE AFUA_6G14090)"/>
    <property type="match status" value="1"/>
</dbReference>
<dbReference type="AlphaFoldDB" id="A0A9Q8SLN5"/>
<evidence type="ECO:0000313" key="18">
    <source>
        <dbReference type="EMBL" id="UQC79651.1"/>
    </source>
</evidence>
<evidence type="ECO:0000256" key="6">
    <source>
        <dbReference type="ARBA" id="ARBA00022617"/>
    </source>
</evidence>
<evidence type="ECO:0000313" key="19">
    <source>
        <dbReference type="Proteomes" id="UP000830671"/>
    </source>
</evidence>
<keyword evidence="12 15" id="KW-1015">Disulfide bond</keyword>
<organism evidence="18 19">
    <name type="scientific">Colletotrichum lupini</name>
    <dbReference type="NCBI Taxonomy" id="145971"/>
    <lineage>
        <taxon>Eukaryota</taxon>
        <taxon>Fungi</taxon>
        <taxon>Dikarya</taxon>
        <taxon>Ascomycota</taxon>
        <taxon>Pezizomycotina</taxon>
        <taxon>Sordariomycetes</taxon>
        <taxon>Hypocreomycetidae</taxon>
        <taxon>Glomerellales</taxon>
        <taxon>Glomerellaceae</taxon>
        <taxon>Colletotrichum</taxon>
        <taxon>Colletotrichum acutatum species complex</taxon>
    </lineage>
</organism>
<name>A0A9Q8SLN5_9PEZI</name>
<feature type="transmembrane region" description="Helical" evidence="16">
    <location>
        <begin position="30"/>
        <end position="48"/>
    </location>
</feature>
<dbReference type="GO" id="GO:0046872">
    <property type="term" value="F:metal ion binding"/>
    <property type="evidence" value="ECO:0007669"/>
    <property type="project" value="UniProtKB-UniRule"/>
</dbReference>
<gene>
    <name evidence="18" type="ORF">CLUP02_05131</name>
</gene>
<comment type="subcellular location">
    <subcellularLocation>
        <location evidence="1">Cell membrane</location>
        <topology evidence="1">Lipid-anchor</topology>
        <topology evidence="1">GPI-anchor</topology>
    </subcellularLocation>
    <subcellularLocation>
        <location evidence="2">Secreted</location>
    </subcellularLocation>
</comment>
<dbReference type="GO" id="GO:0005576">
    <property type="term" value="C:extracellular region"/>
    <property type="evidence" value="ECO:0007669"/>
    <property type="project" value="UniProtKB-SubCell"/>
</dbReference>
<keyword evidence="16" id="KW-0812">Transmembrane</keyword>
<feature type="domain" description="CFEM" evidence="17">
    <location>
        <begin position="320"/>
        <end position="436"/>
    </location>
</feature>
<proteinExistence type="inferred from homology"/>
<dbReference type="InterPro" id="IPR051735">
    <property type="entry name" value="CFEM_domain"/>
</dbReference>
<feature type="disulfide bond" evidence="15">
    <location>
        <begin position="363"/>
        <end position="370"/>
    </location>
</feature>
<evidence type="ECO:0000256" key="7">
    <source>
        <dbReference type="ARBA" id="ARBA00022622"/>
    </source>
</evidence>
<dbReference type="PROSITE" id="PS52012">
    <property type="entry name" value="CFEM"/>
    <property type="match status" value="1"/>
</dbReference>
<keyword evidence="5" id="KW-0964">Secreted</keyword>
<evidence type="ECO:0000256" key="14">
    <source>
        <dbReference type="ARBA" id="ARBA00023288"/>
    </source>
</evidence>
<keyword evidence="13" id="KW-0325">Glycoprotein</keyword>